<organism evidence="2">
    <name type="scientific">uncultured Chloroflexia bacterium</name>
    <dbReference type="NCBI Taxonomy" id="1672391"/>
    <lineage>
        <taxon>Bacteria</taxon>
        <taxon>Bacillati</taxon>
        <taxon>Chloroflexota</taxon>
        <taxon>Chloroflexia</taxon>
        <taxon>environmental samples</taxon>
    </lineage>
</organism>
<proteinExistence type="predicted"/>
<accession>A0A6J4ITS6</accession>
<evidence type="ECO:0000256" key="1">
    <source>
        <dbReference type="SAM" id="SignalP"/>
    </source>
</evidence>
<sequence>MVPLRLRYAFAALVLALTGRTGAEPPAADATRAGHTSRSCTYRANPATCNDIRHFGPLPERPAAQLRSYRNEAACNDRRHFGSFPEQRYVAVCRRR</sequence>
<dbReference type="EMBL" id="CADCTK010000538">
    <property type="protein sequence ID" value="CAA9261424.1"/>
    <property type="molecule type" value="Genomic_DNA"/>
</dbReference>
<name>A0A6J4ITS6_9CHLR</name>
<feature type="signal peptide" evidence="1">
    <location>
        <begin position="1"/>
        <end position="23"/>
    </location>
</feature>
<feature type="chain" id="PRO_5027016117" evidence="1">
    <location>
        <begin position="24"/>
        <end position="96"/>
    </location>
</feature>
<protein>
    <submittedName>
        <fullName evidence="2">Uncharacterized protein</fullName>
    </submittedName>
</protein>
<evidence type="ECO:0000313" key="2">
    <source>
        <dbReference type="EMBL" id="CAA9261424.1"/>
    </source>
</evidence>
<dbReference type="AlphaFoldDB" id="A0A6J4ITS6"/>
<gene>
    <name evidence="2" type="ORF">AVDCRST_MAG26-2346</name>
</gene>
<keyword evidence="1" id="KW-0732">Signal</keyword>
<reference evidence="2" key="1">
    <citation type="submission" date="2020-02" db="EMBL/GenBank/DDBJ databases">
        <authorList>
            <person name="Meier V. D."/>
        </authorList>
    </citation>
    <scope>NUCLEOTIDE SEQUENCE</scope>
    <source>
        <strain evidence="2">AVDCRST_MAG26</strain>
    </source>
</reference>